<name>T0ZM65_9ZZZZ</name>
<protein>
    <submittedName>
        <fullName evidence="3">Protein containing UDP-glucose/GDP-mannose dehydrogenase</fullName>
        <ecNumber evidence="3">1.1.1.-</ecNumber>
    </submittedName>
</protein>
<evidence type="ECO:0000256" key="1">
    <source>
        <dbReference type="ARBA" id="ARBA00006601"/>
    </source>
</evidence>
<evidence type="ECO:0000259" key="2">
    <source>
        <dbReference type="Pfam" id="PF03721"/>
    </source>
</evidence>
<dbReference type="EC" id="1.1.1.-" evidence="3"/>
<evidence type="ECO:0000313" key="3">
    <source>
        <dbReference type="EMBL" id="EQD30880.1"/>
    </source>
</evidence>
<dbReference type="InterPro" id="IPR028359">
    <property type="entry name" value="UDP_ManNAc/GlcNAc_DH"/>
</dbReference>
<sequence length="104" mass="11232">MPQPAALPSLKRLELAIVGLGYVGLPLAAAFSRHFNVLGFDLDAERVRELASGIDRRREVDFSVLDSTGSLRFSTDPGALAKMDVFIVAVPTPIDAIKRRISAP</sequence>
<dbReference type="Pfam" id="PF03721">
    <property type="entry name" value="UDPG_MGDP_dh_N"/>
    <property type="match status" value="1"/>
</dbReference>
<dbReference type="GO" id="GO:0000271">
    <property type="term" value="P:polysaccharide biosynthetic process"/>
    <property type="evidence" value="ECO:0007669"/>
    <property type="project" value="InterPro"/>
</dbReference>
<comment type="caution">
    <text evidence="3">The sequence shown here is derived from an EMBL/GenBank/DDBJ whole genome shotgun (WGS) entry which is preliminary data.</text>
</comment>
<dbReference type="GO" id="GO:0051287">
    <property type="term" value="F:NAD binding"/>
    <property type="evidence" value="ECO:0007669"/>
    <property type="project" value="InterPro"/>
</dbReference>
<dbReference type="AlphaFoldDB" id="T0ZM65"/>
<dbReference type="EMBL" id="AUZZ01010104">
    <property type="protein sequence ID" value="EQD30880.1"/>
    <property type="molecule type" value="Genomic_DNA"/>
</dbReference>
<dbReference type="InterPro" id="IPR001732">
    <property type="entry name" value="UDP-Glc/GDP-Man_DH_N"/>
</dbReference>
<feature type="domain" description="UDP-glucose/GDP-mannose dehydrogenase N-terminal" evidence="2">
    <location>
        <begin position="15"/>
        <end position="96"/>
    </location>
</feature>
<keyword evidence="3" id="KW-0560">Oxidoreductase</keyword>
<dbReference type="GO" id="GO:0016616">
    <property type="term" value="F:oxidoreductase activity, acting on the CH-OH group of donors, NAD or NADP as acceptor"/>
    <property type="evidence" value="ECO:0007669"/>
    <property type="project" value="InterPro"/>
</dbReference>
<dbReference type="PANTHER" id="PTHR43491:SF2">
    <property type="entry name" value="UDP-N-ACETYL-D-MANNOSAMINE DEHYDROGENASE"/>
    <property type="match status" value="1"/>
</dbReference>
<reference evidence="3" key="2">
    <citation type="journal article" date="2014" name="ISME J.">
        <title>Microbial stratification in low pH oxic and suboxic macroscopic growths along an acid mine drainage.</title>
        <authorList>
            <person name="Mendez-Garcia C."/>
            <person name="Mesa V."/>
            <person name="Sprenger R.R."/>
            <person name="Richter M."/>
            <person name="Diez M.S."/>
            <person name="Solano J."/>
            <person name="Bargiela R."/>
            <person name="Golyshina O.V."/>
            <person name="Manteca A."/>
            <person name="Ramos J.L."/>
            <person name="Gallego J.R."/>
            <person name="Llorente I."/>
            <person name="Martins Dos Santos V.A."/>
            <person name="Jensen O.N."/>
            <person name="Pelaez A.I."/>
            <person name="Sanchez J."/>
            <person name="Ferrer M."/>
        </authorList>
    </citation>
    <scope>NUCLEOTIDE SEQUENCE</scope>
</reference>
<dbReference type="Gene3D" id="3.40.50.720">
    <property type="entry name" value="NAD(P)-binding Rossmann-like Domain"/>
    <property type="match status" value="1"/>
</dbReference>
<organism evidence="3">
    <name type="scientific">mine drainage metagenome</name>
    <dbReference type="NCBI Taxonomy" id="410659"/>
    <lineage>
        <taxon>unclassified sequences</taxon>
        <taxon>metagenomes</taxon>
        <taxon>ecological metagenomes</taxon>
    </lineage>
</organism>
<gene>
    <name evidence="3" type="ORF">B2A_13944</name>
</gene>
<dbReference type="SUPFAM" id="SSF51735">
    <property type="entry name" value="NAD(P)-binding Rossmann-fold domains"/>
    <property type="match status" value="1"/>
</dbReference>
<dbReference type="PANTHER" id="PTHR43491">
    <property type="entry name" value="UDP-N-ACETYL-D-MANNOSAMINE DEHYDROGENASE"/>
    <property type="match status" value="1"/>
</dbReference>
<comment type="similarity">
    <text evidence="1">Belongs to the UDP-glucose/GDP-mannose dehydrogenase family.</text>
</comment>
<dbReference type="GO" id="GO:0016628">
    <property type="term" value="F:oxidoreductase activity, acting on the CH-CH group of donors, NAD or NADP as acceptor"/>
    <property type="evidence" value="ECO:0007669"/>
    <property type="project" value="InterPro"/>
</dbReference>
<dbReference type="InterPro" id="IPR036291">
    <property type="entry name" value="NAD(P)-bd_dom_sf"/>
</dbReference>
<accession>T0ZM65</accession>
<reference evidence="3" key="1">
    <citation type="submission" date="2013-08" db="EMBL/GenBank/DDBJ databases">
        <authorList>
            <person name="Mendez C."/>
            <person name="Richter M."/>
            <person name="Ferrer M."/>
            <person name="Sanchez J."/>
        </authorList>
    </citation>
    <scope>NUCLEOTIDE SEQUENCE</scope>
</reference>
<proteinExistence type="inferred from homology"/>